<proteinExistence type="predicted"/>
<dbReference type="EMBL" id="FOHO01000020">
    <property type="protein sequence ID" value="SEU02905.1"/>
    <property type="molecule type" value="Genomic_DNA"/>
</dbReference>
<keyword evidence="3" id="KW-1185">Reference proteome</keyword>
<gene>
    <name evidence="2" type="ORF">SAMN04489858_12043</name>
</gene>
<organism evidence="2 3">
    <name type="scientific">Paracoccus homiensis</name>
    <dbReference type="NCBI Taxonomy" id="364199"/>
    <lineage>
        <taxon>Bacteria</taxon>
        <taxon>Pseudomonadati</taxon>
        <taxon>Pseudomonadota</taxon>
        <taxon>Alphaproteobacteria</taxon>
        <taxon>Rhodobacterales</taxon>
        <taxon>Paracoccaceae</taxon>
        <taxon>Paracoccus</taxon>
    </lineage>
</organism>
<evidence type="ECO:0000256" key="1">
    <source>
        <dbReference type="SAM" id="Phobius"/>
    </source>
</evidence>
<accession>A0A1I0J1R3</accession>
<dbReference type="AlphaFoldDB" id="A0A1I0J1R3"/>
<sequence length="54" mass="5956">MSLVRRAAHAVIVMVLAWFTYHAVALAFGVTSSVPAIVEFILIALLMSIIDRDR</sequence>
<name>A0A1I0J1R3_9RHOB</name>
<reference evidence="2 3" key="1">
    <citation type="submission" date="2016-10" db="EMBL/GenBank/DDBJ databases">
        <authorList>
            <person name="de Groot N.N."/>
        </authorList>
    </citation>
    <scope>NUCLEOTIDE SEQUENCE [LARGE SCALE GENOMIC DNA]</scope>
    <source>
        <strain evidence="2 3">DSM 17862</strain>
    </source>
</reference>
<feature type="transmembrane region" description="Helical" evidence="1">
    <location>
        <begin position="34"/>
        <end position="50"/>
    </location>
</feature>
<keyword evidence="1" id="KW-0472">Membrane</keyword>
<evidence type="ECO:0000313" key="3">
    <source>
        <dbReference type="Proteomes" id="UP000199180"/>
    </source>
</evidence>
<keyword evidence="1" id="KW-1133">Transmembrane helix</keyword>
<feature type="transmembrane region" description="Helical" evidence="1">
    <location>
        <begin position="7"/>
        <end position="28"/>
    </location>
</feature>
<keyword evidence="1" id="KW-0812">Transmembrane</keyword>
<evidence type="ECO:0000313" key="2">
    <source>
        <dbReference type="EMBL" id="SEU02905.1"/>
    </source>
</evidence>
<dbReference type="STRING" id="364199.SAMN04489858_12043"/>
<dbReference type="Proteomes" id="UP000199180">
    <property type="component" value="Unassembled WGS sequence"/>
</dbReference>
<protein>
    <submittedName>
        <fullName evidence="2">Uncharacterized protein</fullName>
    </submittedName>
</protein>